<accession>A0A4R1B6Q5</accession>
<keyword evidence="1" id="KW-0547">Nucleotide-binding</keyword>
<dbReference type="Pfam" id="PF25601">
    <property type="entry name" value="AAA_lid_14"/>
    <property type="match status" value="1"/>
</dbReference>
<evidence type="ECO:0000313" key="9">
    <source>
        <dbReference type="Proteomes" id="UP000295443"/>
    </source>
</evidence>
<dbReference type="Pfam" id="PF02954">
    <property type="entry name" value="HTH_8"/>
    <property type="match status" value="1"/>
</dbReference>
<dbReference type="PANTHER" id="PTHR32071">
    <property type="entry name" value="TRANSCRIPTIONAL REGULATORY PROTEIN"/>
    <property type="match status" value="1"/>
</dbReference>
<dbReference type="InterPro" id="IPR001789">
    <property type="entry name" value="Sig_transdc_resp-reg_receiver"/>
</dbReference>
<evidence type="ECO:0000313" key="8">
    <source>
        <dbReference type="EMBL" id="TCJ13420.1"/>
    </source>
</evidence>
<evidence type="ECO:0000256" key="2">
    <source>
        <dbReference type="ARBA" id="ARBA00022840"/>
    </source>
</evidence>
<organism evidence="8 9">
    <name type="scientific">Parasulfuritortus cantonensis</name>
    <dbReference type="NCBI Taxonomy" id="2528202"/>
    <lineage>
        <taxon>Bacteria</taxon>
        <taxon>Pseudomonadati</taxon>
        <taxon>Pseudomonadota</taxon>
        <taxon>Betaproteobacteria</taxon>
        <taxon>Nitrosomonadales</taxon>
        <taxon>Thiobacillaceae</taxon>
        <taxon>Parasulfuritortus</taxon>
    </lineage>
</organism>
<feature type="domain" description="Response regulatory" evidence="7">
    <location>
        <begin position="4"/>
        <end position="120"/>
    </location>
</feature>
<dbReference type="RefSeq" id="WP_131447243.1">
    <property type="nucleotide sequence ID" value="NZ_SJZB01000039.1"/>
</dbReference>
<dbReference type="PROSITE" id="PS00688">
    <property type="entry name" value="SIGMA54_INTERACT_3"/>
    <property type="match status" value="1"/>
</dbReference>
<dbReference type="InterPro" id="IPR027417">
    <property type="entry name" value="P-loop_NTPase"/>
</dbReference>
<dbReference type="PROSITE" id="PS50110">
    <property type="entry name" value="RESPONSE_REGULATORY"/>
    <property type="match status" value="1"/>
</dbReference>
<dbReference type="Gene3D" id="1.10.8.60">
    <property type="match status" value="1"/>
</dbReference>
<dbReference type="PRINTS" id="PR01590">
    <property type="entry name" value="HTHFIS"/>
</dbReference>
<dbReference type="AlphaFoldDB" id="A0A4R1B6Q5"/>
<evidence type="ECO:0000256" key="5">
    <source>
        <dbReference type="PROSITE-ProRule" id="PRU00169"/>
    </source>
</evidence>
<dbReference type="SMART" id="SM00448">
    <property type="entry name" value="REC"/>
    <property type="match status" value="1"/>
</dbReference>
<name>A0A4R1B6Q5_9PROT</name>
<sequence>MSRCLLIIEDEALLGQELLRHFRHEAWDARLASSLAAARELLLGRAFEAQVVLSDMNLPDGSALDLLESCRGAGVAGEWVLLTGYGSVPDSVRAIRLGAHDFLEKPATLERLDMAVAGALRLARSQARLADQTAAQERRFGPESFLGDSPAAREVREMLARLAQVPYSALLIGGETGTGKGLAARILHYAGPRRGGPLVEINCAALPRELMEGELFGAEAGAYTGAKGRRRGLIEQAGGGTLFLDELGELPLDLQVKLLKAIEDRRIRRLGGEQEVAVDVQVIAASNRDLAAEVRAGGFRADLYHRLGVFRLDLPALRGRKGDLRQLVPRFVEEFNAKAGKRVRRIPDAVWRRLEAHDWPGNVRELRNVVERGVLFADADEFPERWLQLAAEPAPGPGGDGVWLPLDGSLDLEAMEKAIVEAALARADGNVTAAARLLGSTRETLRYRVEKFGLAR</sequence>
<evidence type="ECO:0000256" key="3">
    <source>
        <dbReference type="ARBA" id="ARBA00023015"/>
    </source>
</evidence>
<comment type="caution">
    <text evidence="8">The sequence shown here is derived from an EMBL/GenBank/DDBJ whole genome shotgun (WGS) entry which is preliminary data.</text>
</comment>
<dbReference type="SUPFAM" id="SSF52172">
    <property type="entry name" value="CheY-like"/>
    <property type="match status" value="1"/>
</dbReference>
<dbReference type="FunFam" id="3.40.50.300:FF:000006">
    <property type="entry name" value="DNA-binding transcriptional regulator NtrC"/>
    <property type="match status" value="1"/>
</dbReference>
<dbReference type="GO" id="GO:0006355">
    <property type="term" value="P:regulation of DNA-templated transcription"/>
    <property type="evidence" value="ECO:0007669"/>
    <property type="project" value="InterPro"/>
</dbReference>
<keyword evidence="5" id="KW-0597">Phosphoprotein</keyword>
<dbReference type="CDD" id="cd00009">
    <property type="entry name" value="AAA"/>
    <property type="match status" value="1"/>
</dbReference>
<proteinExistence type="predicted"/>
<gene>
    <name evidence="8" type="ORF">EZJ19_10235</name>
</gene>
<dbReference type="InterPro" id="IPR009057">
    <property type="entry name" value="Homeodomain-like_sf"/>
</dbReference>
<dbReference type="GO" id="GO:0000160">
    <property type="term" value="P:phosphorelay signal transduction system"/>
    <property type="evidence" value="ECO:0007669"/>
    <property type="project" value="InterPro"/>
</dbReference>
<dbReference type="EMBL" id="SJZB01000039">
    <property type="protein sequence ID" value="TCJ13420.1"/>
    <property type="molecule type" value="Genomic_DNA"/>
</dbReference>
<evidence type="ECO:0000256" key="4">
    <source>
        <dbReference type="ARBA" id="ARBA00023163"/>
    </source>
</evidence>
<dbReference type="GO" id="GO:0005524">
    <property type="term" value="F:ATP binding"/>
    <property type="evidence" value="ECO:0007669"/>
    <property type="project" value="UniProtKB-KW"/>
</dbReference>
<keyword evidence="4" id="KW-0804">Transcription</keyword>
<dbReference type="Proteomes" id="UP000295443">
    <property type="component" value="Unassembled WGS sequence"/>
</dbReference>
<dbReference type="InterPro" id="IPR003593">
    <property type="entry name" value="AAA+_ATPase"/>
</dbReference>
<dbReference type="Gene3D" id="1.10.10.60">
    <property type="entry name" value="Homeodomain-like"/>
    <property type="match status" value="1"/>
</dbReference>
<evidence type="ECO:0000256" key="1">
    <source>
        <dbReference type="ARBA" id="ARBA00022741"/>
    </source>
</evidence>
<evidence type="ECO:0000259" key="7">
    <source>
        <dbReference type="PROSITE" id="PS50110"/>
    </source>
</evidence>
<feature type="domain" description="Sigma-54 factor interaction" evidence="6">
    <location>
        <begin position="145"/>
        <end position="375"/>
    </location>
</feature>
<keyword evidence="2" id="KW-0067">ATP-binding</keyword>
<dbReference type="InterPro" id="IPR011006">
    <property type="entry name" value="CheY-like_superfamily"/>
</dbReference>
<dbReference type="OrthoDB" id="9761705at2"/>
<dbReference type="GO" id="GO:0043565">
    <property type="term" value="F:sequence-specific DNA binding"/>
    <property type="evidence" value="ECO:0007669"/>
    <property type="project" value="InterPro"/>
</dbReference>
<feature type="modified residue" description="4-aspartylphosphate" evidence="5">
    <location>
        <position position="55"/>
    </location>
</feature>
<dbReference type="InterPro" id="IPR058031">
    <property type="entry name" value="AAA_lid_NorR"/>
</dbReference>
<dbReference type="InterPro" id="IPR002197">
    <property type="entry name" value="HTH_Fis"/>
</dbReference>
<keyword evidence="9" id="KW-1185">Reference proteome</keyword>
<dbReference type="SUPFAM" id="SSF52540">
    <property type="entry name" value="P-loop containing nucleoside triphosphate hydrolases"/>
    <property type="match status" value="1"/>
</dbReference>
<dbReference type="Pfam" id="PF00158">
    <property type="entry name" value="Sigma54_activat"/>
    <property type="match status" value="1"/>
</dbReference>
<dbReference type="Gene3D" id="3.40.50.2300">
    <property type="match status" value="1"/>
</dbReference>
<dbReference type="PROSITE" id="PS50045">
    <property type="entry name" value="SIGMA54_INTERACT_4"/>
    <property type="match status" value="1"/>
</dbReference>
<keyword evidence="3" id="KW-0805">Transcription regulation</keyword>
<dbReference type="Gene3D" id="3.40.50.300">
    <property type="entry name" value="P-loop containing nucleotide triphosphate hydrolases"/>
    <property type="match status" value="1"/>
</dbReference>
<reference evidence="8 9" key="1">
    <citation type="submission" date="2019-03" db="EMBL/GenBank/DDBJ databases">
        <title>Genome sequence of Thiobacillaceae bacterium LSR1, a sulfur-oxidizing bacterium isolated from freshwater sediment.</title>
        <authorList>
            <person name="Li S."/>
        </authorList>
    </citation>
    <scope>NUCLEOTIDE SEQUENCE [LARGE SCALE GENOMIC DNA]</scope>
    <source>
        <strain evidence="8 9">LSR1</strain>
    </source>
</reference>
<dbReference type="SUPFAM" id="SSF46689">
    <property type="entry name" value="Homeodomain-like"/>
    <property type="match status" value="1"/>
</dbReference>
<evidence type="ECO:0000259" key="6">
    <source>
        <dbReference type="PROSITE" id="PS50045"/>
    </source>
</evidence>
<dbReference type="Pfam" id="PF00072">
    <property type="entry name" value="Response_reg"/>
    <property type="match status" value="1"/>
</dbReference>
<dbReference type="SMART" id="SM00382">
    <property type="entry name" value="AAA"/>
    <property type="match status" value="1"/>
</dbReference>
<dbReference type="InterPro" id="IPR025944">
    <property type="entry name" value="Sigma_54_int_dom_CS"/>
</dbReference>
<dbReference type="InterPro" id="IPR002078">
    <property type="entry name" value="Sigma_54_int"/>
</dbReference>
<protein>
    <submittedName>
        <fullName evidence="8">Sigma-54-dependent Fis family transcriptional regulator</fullName>
    </submittedName>
</protein>